<dbReference type="EMBL" id="HBUF01037335">
    <property type="protein sequence ID" value="CAG6616918.1"/>
    <property type="molecule type" value="Transcribed_RNA"/>
</dbReference>
<dbReference type="EMBL" id="HBUF01342183">
    <property type="protein sequence ID" value="CAG6705059.1"/>
    <property type="molecule type" value="Transcribed_RNA"/>
</dbReference>
<dbReference type="AlphaFoldDB" id="A0A8D8UDB0"/>
<dbReference type="EMBL" id="HBUF01618115">
    <property type="protein sequence ID" value="CAG6780374.1"/>
    <property type="molecule type" value="Transcribed_RNA"/>
</dbReference>
<evidence type="ECO:0000313" key="1">
    <source>
        <dbReference type="EMBL" id="CAG6705051.1"/>
    </source>
</evidence>
<name>A0A8D8UDB0_9HEMI</name>
<dbReference type="EMBL" id="HBUF01176955">
    <property type="protein sequence ID" value="CAG6654220.1"/>
    <property type="molecule type" value="Transcribed_RNA"/>
</dbReference>
<protein>
    <submittedName>
        <fullName evidence="1">Uncharacterized protein</fullName>
    </submittedName>
</protein>
<accession>A0A8D8UDB0</accession>
<dbReference type="EMBL" id="HBUF01342182">
    <property type="protein sequence ID" value="CAG6705055.1"/>
    <property type="molecule type" value="Transcribed_RNA"/>
</dbReference>
<dbReference type="EMBL" id="HBUF01342181">
    <property type="protein sequence ID" value="CAG6705051.1"/>
    <property type="molecule type" value="Transcribed_RNA"/>
</dbReference>
<organism evidence="1">
    <name type="scientific">Cacopsylla melanoneura</name>
    <dbReference type="NCBI Taxonomy" id="428564"/>
    <lineage>
        <taxon>Eukaryota</taxon>
        <taxon>Metazoa</taxon>
        <taxon>Ecdysozoa</taxon>
        <taxon>Arthropoda</taxon>
        <taxon>Hexapoda</taxon>
        <taxon>Insecta</taxon>
        <taxon>Pterygota</taxon>
        <taxon>Neoptera</taxon>
        <taxon>Paraneoptera</taxon>
        <taxon>Hemiptera</taxon>
        <taxon>Sternorrhyncha</taxon>
        <taxon>Psylloidea</taxon>
        <taxon>Psyllidae</taxon>
        <taxon>Psyllinae</taxon>
        <taxon>Cacopsylla</taxon>
    </lineage>
</organism>
<sequence>MSTASFPIIPQCDGHHNKETLFPAAFKIDHKEKISEIMGQENAGLEIAWRALRESEMITNLEEGLLERAFTQRRIAISSAEKIELMGLRVKECRTLSILKAQEVEVGHLEPSV</sequence>
<reference evidence="1" key="1">
    <citation type="submission" date="2021-05" db="EMBL/GenBank/DDBJ databases">
        <authorList>
            <person name="Alioto T."/>
            <person name="Alioto T."/>
            <person name="Gomez Garrido J."/>
        </authorList>
    </citation>
    <scope>NUCLEOTIDE SEQUENCE</scope>
</reference>
<proteinExistence type="predicted"/>
<dbReference type="EMBL" id="HBUF01342180">
    <property type="protein sequence ID" value="CAG6705047.1"/>
    <property type="molecule type" value="Transcribed_RNA"/>
</dbReference>
<dbReference type="EMBL" id="HBUF01342177">
    <property type="protein sequence ID" value="CAG6705035.1"/>
    <property type="molecule type" value="Transcribed_RNA"/>
</dbReference>
<dbReference type="EMBL" id="HBUF01176954">
    <property type="protein sequence ID" value="CAG6654219.1"/>
    <property type="molecule type" value="Transcribed_RNA"/>
</dbReference>
<dbReference type="EMBL" id="HBUF01342179">
    <property type="protein sequence ID" value="CAG6705043.1"/>
    <property type="molecule type" value="Transcribed_RNA"/>
</dbReference>
<dbReference type="EMBL" id="HBUF01342178">
    <property type="protein sequence ID" value="CAG6705039.1"/>
    <property type="molecule type" value="Transcribed_RNA"/>
</dbReference>